<name>A0A8T0HKR0_CERPU</name>
<proteinExistence type="predicted"/>
<protein>
    <submittedName>
        <fullName evidence="1">Uncharacterized protein</fullName>
    </submittedName>
</protein>
<dbReference type="Proteomes" id="UP000822688">
    <property type="component" value="Chromosome V"/>
</dbReference>
<evidence type="ECO:0000313" key="2">
    <source>
        <dbReference type="EMBL" id="KAG0571380.1"/>
    </source>
</evidence>
<evidence type="ECO:0000313" key="3">
    <source>
        <dbReference type="Proteomes" id="UP000822688"/>
    </source>
</evidence>
<sequence length="74" mass="8501">MLLLGRIGARLLFMLQNLKKRNATSPRSKIYCSTSRPRLTVKNKDTCITYPTTAIAKRRPFKARNNVKKPIPSR</sequence>
<dbReference type="EMBL" id="CM026426">
    <property type="protein sequence ID" value="KAG0571375.1"/>
    <property type="molecule type" value="Genomic_DNA"/>
</dbReference>
<gene>
    <name evidence="1" type="ORF">KC19_VG006700</name>
    <name evidence="2" type="ORF">KC19_VG007200</name>
</gene>
<dbReference type="AlphaFoldDB" id="A0A8T0HKR0"/>
<evidence type="ECO:0000313" key="1">
    <source>
        <dbReference type="EMBL" id="KAG0571375.1"/>
    </source>
</evidence>
<comment type="caution">
    <text evidence="1">The sequence shown here is derived from an EMBL/GenBank/DDBJ whole genome shotgun (WGS) entry which is preliminary data.</text>
</comment>
<organism evidence="1 3">
    <name type="scientific">Ceratodon purpureus</name>
    <name type="common">Fire moss</name>
    <name type="synonym">Dicranum purpureum</name>
    <dbReference type="NCBI Taxonomy" id="3225"/>
    <lineage>
        <taxon>Eukaryota</taxon>
        <taxon>Viridiplantae</taxon>
        <taxon>Streptophyta</taxon>
        <taxon>Embryophyta</taxon>
        <taxon>Bryophyta</taxon>
        <taxon>Bryophytina</taxon>
        <taxon>Bryopsida</taxon>
        <taxon>Dicranidae</taxon>
        <taxon>Pseudoditrichales</taxon>
        <taxon>Ditrichaceae</taxon>
        <taxon>Ceratodon</taxon>
    </lineage>
</organism>
<accession>A0A8T0HKR0</accession>
<keyword evidence="3" id="KW-1185">Reference proteome</keyword>
<reference evidence="1" key="1">
    <citation type="submission" date="2020-06" db="EMBL/GenBank/DDBJ databases">
        <title>WGS assembly of Ceratodon purpureus strain R40.</title>
        <authorList>
            <person name="Carey S.B."/>
            <person name="Jenkins J."/>
            <person name="Shu S."/>
            <person name="Lovell J.T."/>
            <person name="Sreedasyam A."/>
            <person name="Maumus F."/>
            <person name="Tiley G.P."/>
            <person name="Fernandez-Pozo N."/>
            <person name="Barry K."/>
            <person name="Chen C."/>
            <person name="Wang M."/>
            <person name="Lipzen A."/>
            <person name="Daum C."/>
            <person name="Saski C.A."/>
            <person name="Payton A.C."/>
            <person name="Mcbreen J.C."/>
            <person name="Conrad R.E."/>
            <person name="Kollar L.M."/>
            <person name="Olsson S."/>
            <person name="Huttunen S."/>
            <person name="Landis J.B."/>
            <person name="Wickett N.J."/>
            <person name="Johnson M.G."/>
            <person name="Rensing S.A."/>
            <person name="Grimwood J."/>
            <person name="Schmutz J."/>
            <person name="Mcdaniel S.F."/>
        </authorList>
    </citation>
    <scope>NUCLEOTIDE SEQUENCE</scope>
    <source>
        <strain evidence="1">R40</strain>
    </source>
</reference>
<dbReference type="EMBL" id="CM026426">
    <property type="protein sequence ID" value="KAG0571380.1"/>
    <property type="molecule type" value="Genomic_DNA"/>
</dbReference>